<keyword evidence="3" id="KW-1185">Reference proteome</keyword>
<dbReference type="Proteomes" id="UP000026962">
    <property type="component" value="Chromosome 7"/>
</dbReference>
<dbReference type="EnsemblPlants" id="OPUNC07G02760.1">
    <property type="protein sequence ID" value="OPUNC07G02760.1"/>
    <property type="gene ID" value="OPUNC07G02760"/>
</dbReference>
<dbReference type="HOGENOM" id="CLU_3415572_0_0_1"/>
<feature type="compositionally biased region" description="Basic and acidic residues" evidence="1">
    <location>
        <begin position="13"/>
        <end position="27"/>
    </location>
</feature>
<reference evidence="2" key="2">
    <citation type="submission" date="2018-05" db="EMBL/GenBank/DDBJ databases">
        <title>OpunRS2 (Oryza punctata Reference Sequence Version 2).</title>
        <authorList>
            <person name="Zhang J."/>
            <person name="Kudrna D."/>
            <person name="Lee S."/>
            <person name="Talag J."/>
            <person name="Welchert J."/>
            <person name="Wing R.A."/>
        </authorList>
    </citation>
    <scope>NUCLEOTIDE SEQUENCE [LARGE SCALE GENOMIC DNA]</scope>
</reference>
<name>A0A0E0LH28_ORYPU</name>
<evidence type="ECO:0000256" key="1">
    <source>
        <dbReference type="SAM" id="MobiDB-lite"/>
    </source>
</evidence>
<feature type="region of interest" description="Disordered" evidence="1">
    <location>
        <begin position="1"/>
        <end position="27"/>
    </location>
</feature>
<dbReference type="Gramene" id="OPUNC07G02760.1">
    <property type="protein sequence ID" value="OPUNC07G02760.1"/>
    <property type="gene ID" value="OPUNC07G02760"/>
</dbReference>
<organism evidence="2">
    <name type="scientific">Oryza punctata</name>
    <name type="common">Red rice</name>
    <dbReference type="NCBI Taxonomy" id="4537"/>
    <lineage>
        <taxon>Eukaryota</taxon>
        <taxon>Viridiplantae</taxon>
        <taxon>Streptophyta</taxon>
        <taxon>Embryophyta</taxon>
        <taxon>Tracheophyta</taxon>
        <taxon>Spermatophyta</taxon>
        <taxon>Magnoliopsida</taxon>
        <taxon>Liliopsida</taxon>
        <taxon>Poales</taxon>
        <taxon>Poaceae</taxon>
        <taxon>BOP clade</taxon>
        <taxon>Oryzoideae</taxon>
        <taxon>Oryzeae</taxon>
        <taxon>Oryzinae</taxon>
        <taxon>Oryza</taxon>
    </lineage>
</organism>
<evidence type="ECO:0000313" key="2">
    <source>
        <dbReference type="EnsemblPlants" id="OPUNC07G02760.1"/>
    </source>
</evidence>
<dbReference type="AlphaFoldDB" id="A0A0E0LH28"/>
<evidence type="ECO:0000313" key="3">
    <source>
        <dbReference type="Proteomes" id="UP000026962"/>
    </source>
</evidence>
<proteinExistence type="predicted"/>
<sequence>MEVDTADGQAGELGEHTGQRHGEANEP</sequence>
<reference evidence="2" key="1">
    <citation type="submission" date="2015-04" db="UniProtKB">
        <authorList>
            <consortium name="EnsemblPlants"/>
        </authorList>
    </citation>
    <scope>IDENTIFICATION</scope>
</reference>
<protein>
    <submittedName>
        <fullName evidence="2">Uncharacterized protein</fullName>
    </submittedName>
</protein>
<accession>A0A0E0LH28</accession>